<organism evidence="1">
    <name type="scientific">Arundo donax</name>
    <name type="common">Giant reed</name>
    <name type="synonym">Donax arundinaceus</name>
    <dbReference type="NCBI Taxonomy" id="35708"/>
    <lineage>
        <taxon>Eukaryota</taxon>
        <taxon>Viridiplantae</taxon>
        <taxon>Streptophyta</taxon>
        <taxon>Embryophyta</taxon>
        <taxon>Tracheophyta</taxon>
        <taxon>Spermatophyta</taxon>
        <taxon>Magnoliopsida</taxon>
        <taxon>Liliopsida</taxon>
        <taxon>Poales</taxon>
        <taxon>Poaceae</taxon>
        <taxon>PACMAD clade</taxon>
        <taxon>Arundinoideae</taxon>
        <taxon>Arundineae</taxon>
        <taxon>Arundo</taxon>
    </lineage>
</organism>
<protein>
    <submittedName>
        <fullName evidence="1">Uncharacterized protein</fullName>
    </submittedName>
</protein>
<evidence type="ECO:0000313" key="1">
    <source>
        <dbReference type="EMBL" id="JAE26576.1"/>
    </source>
</evidence>
<accession>A0A0A9GVJ0</accession>
<sequence length="68" mass="7574">MISLLGAQKDFKALEALVGELSDDPSIDKRELYLVAAGVYERAYKFDKASQIISQIRSSNGLDVQKLR</sequence>
<proteinExistence type="predicted"/>
<reference evidence="1" key="2">
    <citation type="journal article" date="2015" name="Data Brief">
        <title>Shoot transcriptome of the giant reed, Arundo donax.</title>
        <authorList>
            <person name="Barrero R.A."/>
            <person name="Guerrero F.D."/>
            <person name="Moolhuijzen P."/>
            <person name="Goolsby J.A."/>
            <person name="Tidwell J."/>
            <person name="Bellgard S.E."/>
            <person name="Bellgard M.I."/>
        </authorList>
    </citation>
    <scope>NUCLEOTIDE SEQUENCE</scope>
    <source>
        <tissue evidence="1">Shoot tissue taken approximately 20 cm above the soil surface</tissue>
    </source>
</reference>
<name>A0A0A9GVJ0_ARUDO</name>
<dbReference type="EMBL" id="GBRH01171320">
    <property type="protein sequence ID" value="JAE26576.1"/>
    <property type="molecule type" value="Transcribed_RNA"/>
</dbReference>
<reference evidence="1" key="1">
    <citation type="submission" date="2014-09" db="EMBL/GenBank/DDBJ databases">
        <authorList>
            <person name="Magalhaes I.L.F."/>
            <person name="Oliveira U."/>
            <person name="Santos F.R."/>
            <person name="Vidigal T.H.D.A."/>
            <person name="Brescovit A.D."/>
            <person name="Santos A.J."/>
        </authorList>
    </citation>
    <scope>NUCLEOTIDE SEQUENCE</scope>
    <source>
        <tissue evidence="1">Shoot tissue taken approximately 20 cm above the soil surface</tissue>
    </source>
</reference>
<dbReference type="AlphaFoldDB" id="A0A0A9GVJ0"/>